<feature type="compositionally biased region" description="Acidic residues" evidence="1">
    <location>
        <begin position="1"/>
        <end position="10"/>
    </location>
</feature>
<dbReference type="PANTHER" id="PTHR32108:SF5">
    <property type="entry name" value="DYNACTIN SUBUNIT 1-LIKE"/>
    <property type="match status" value="1"/>
</dbReference>
<dbReference type="Proteomes" id="UP000325315">
    <property type="component" value="Unassembled WGS sequence"/>
</dbReference>
<protein>
    <submittedName>
        <fullName evidence="2">Uncharacterized protein</fullName>
    </submittedName>
</protein>
<gene>
    <name evidence="2" type="ORF">EPI10_020401</name>
</gene>
<accession>A0A5B6WFI4</accession>
<evidence type="ECO:0000256" key="1">
    <source>
        <dbReference type="SAM" id="MobiDB-lite"/>
    </source>
</evidence>
<evidence type="ECO:0000313" key="2">
    <source>
        <dbReference type="EMBL" id="KAA3479928.1"/>
    </source>
</evidence>
<name>A0A5B6WFI4_9ROSI</name>
<comment type="caution">
    <text evidence="2">The sequence shown here is derived from an EMBL/GenBank/DDBJ whole genome shotgun (WGS) entry which is preliminary data.</text>
</comment>
<proteinExistence type="predicted"/>
<reference evidence="2" key="1">
    <citation type="submission" date="2019-08" db="EMBL/GenBank/DDBJ databases">
        <authorList>
            <person name="Liu F."/>
        </authorList>
    </citation>
    <scope>NUCLEOTIDE SEQUENCE [LARGE SCALE GENOMIC DNA]</scope>
    <source>
        <strain evidence="2">PA1801</strain>
        <tissue evidence="2">Leaf</tissue>
    </source>
</reference>
<keyword evidence="3" id="KW-1185">Reference proteome</keyword>
<dbReference type="CDD" id="cd00303">
    <property type="entry name" value="retropepsin_like"/>
    <property type="match status" value="1"/>
</dbReference>
<dbReference type="InterPro" id="IPR021109">
    <property type="entry name" value="Peptidase_aspartic_dom_sf"/>
</dbReference>
<organism evidence="2 3">
    <name type="scientific">Gossypium australe</name>
    <dbReference type="NCBI Taxonomy" id="47621"/>
    <lineage>
        <taxon>Eukaryota</taxon>
        <taxon>Viridiplantae</taxon>
        <taxon>Streptophyta</taxon>
        <taxon>Embryophyta</taxon>
        <taxon>Tracheophyta</taxon>
        <taxon>Spermatophyta</taxon>
        <taxon>Magnoliopsida</taxon>
        <taxon>eudicotyledons</taxon>
        <taxon>Gunneridae</taxon>
        <taxon>Pentapetalae</taxon>
        <taxon>rosids</taxon>
        <taxon>malvids</taxon>
        <taxon>Malvales</taxon>
        <taxon>Malvaceae</taxon>
        <taxon>Malvoideae</taxon>
        <taxon>Gossypium</taxon>
    </lineage>
</organism>
<dbReference type="AlphaFoldDB" id="A0A5B6WFI4"/>
<feature type="region of interest" description="Disordered" evidence="1">
    <location>
        <begin position="1"/>
        <end position="24"/>
    </location>
</feature>
<sequence>MVNFGDDNEDLAYPPSFTPTNTQAQPNAYPQRVFVYIRPQYQTGTLAPTSFPTGSRSNLGDNPANLVVSDLDDMAEIEKIIVELPKQLEDQLLPLKFKTPKFEKYNGTSCPEAHITMFCRRMTGYVNNDQLLIYYFQDSLTGHVTDMTPDRITLQNMKKKQNESFSAAKSFPDIVMSDEMIENTVRNGKIDAGENSKRLAPKNKENEVNNVGIYNKGYSKPITVGPPRTVTTSLQAPQAGAQIAPRVIIQKPVSFPYKDSKRVPWNYNCNVTIPGEENPVNTLEEGQDKKEKPTRLESLVNEPVTEKEANEFLKFLKHSEYSIVEKLHKQAARISVLALLLSLETYRDALMKVLNETYVTNDISVNKLDWLGNNISAENFIFFNDDEISPGGMRSKKALHNTTRCKWYALPVVLIDNGSTLNVLPLSTLTRLLVDSSHRKTCQNIVRAFDGTERRVMGRIEIPLLIGLNTYKIDFLVMDIKPSYNCLLGRPWIHTAGPVPSSLHQKLKTIHLEKGMPREETAEEMLGNLNINAISEERIWGENLSDICPYVLRSVLNNWTTKEIPVVFRANTESCSKHACYSKPRNINDMSDAATNSESPFKRDMCLEETQDFEDDIDCNLSPGLLRMVEQEEKQILPHKESVEIVSLEEGKEVKIGACIAVETKRDLIELL</sequence>
<dbReference type="PANTHER" id="PTHR32108">
    <property type="entry name" value="DNA-DIRECTED RNA POLYMERASE SUBUNIT ALPHA"/>
    <property type="match status" value="1"/>
</dbReference>
<dbReference type="EMBL" id="SMMG02000003">
    <property type="protein sequence ID" value="KAA3479928.1"/>
    <property type="molecule type" value="Genomic_DNA"/>
</dbReference>
<dbReference type="OrthoDB" id="1736143at2759"/>
<evidence type="ECO:0000313" key="3">
    <source>
        <dbReference type="Proteomes" id="UP000325315"/>
    </source>
</evidence>
<dbReference type="Gene3D" id="2.40.70.10">
    <property type="entry name" value="Acid Proteases"/>
    <property type="match status" value="1"/>
</dbReference>